<sequence>MHSSTDKQTNPGETLTLPEIVDAITKSLNERLDKLKASVETTPTTTTTTIINTKGNSTPKQEVSKATEEIKSDREYYGSKIEGPSNLNPSDETTTTIINTKGNNTPKKEVREATEEIESDREDKSKIEGPNKLNPSDNTTTTNTSTDSGSTSKQETSNTTKKEEDSNKNTYSQVEKLHKNLKQIKDSLTQLQKFEESDLGKQLRNYLPNLKDRLEKNKNEATSDTNASSSLQNICKEVMKLKYQIPSLRKLSELDSSSTNLQTSNGSNVKSEIHGLVNPHKSDCFRYSSFYREIKEIFDGFNDKKKFFLSCFAALPENAVVKRRLLTYWGLGEGFLKESDSTTTPEKDVDAILEEFQEMGLIEPATKKRKLEIKSYKMDPLMLMAVNVLSKKDGFFQERNEADSSSKTKRAFLVKREEKSSEHGVPQSENLDQDEVVTLFNLNELSLDVESLLQLSKMKKVKVVYLGRWQKSASHHILLKNTALLDGLKSMKELKFLSLRGMSRINKLPGSIGQVDNLVILDLKDCHNLEELPAEIGSLKKLTYLDISNCYLLSRLPKRLSSLSKLQVLKGFLIGSSGNTLEDLKEMKKLVKLTIIATRNDFPTRKDLHALQHLEELQKLTISWGSEVKPPKSTDQQTQSEGKKMEQMENLPEKLDLHWFPGKLIPWLKPNCLPKSTHQQTQSEGEKMEQIEKLPEKIEKLDLHCFPGKHIPWLKPDCLRKLKKLYIRGGKLTTLEKGEWTVETLRLKYLTEMKTNWIELVQLFPNLLYYEKVKCPWISLCPCDENGVWLKS</sequence>
<dbReference type="Pfam" id="PF23598">
    <property type="entry name" value="LRR_14"/>
    <property type="match status" value="1"/>
</dbReference>
<feature type="region of interest" description="Disordered" evidence="2">
    <location>
        <begin position="39"/>
        <end position="171"/>
    </location>
</feature>
<feature type="compositionally biased region" description="Low complexity" evidence="2">
    <location>
        <begin position="41"/>
        <end position="53"/>
    </location>
</feature>
<feature type="domain" description="Disease resistance R13L4/SHOC-2-like LRR" evidence="3">
    <location>
        <begin position="448"/>
        <end position="679"/>
    </location>
</feature>
<dbReference type="InterPro" id="IPR055414">
    <property type="entry name" value="LRR_R13L4/SHOC2-like"/>
</dbReference>
<feature type="compositionally biased region" description="Low complexity" evidence="2">
    <location>
        <begin position="93"/>
        <end position="105"/>
    </location>
</feature>
<dbReference type="PANTHER" id="PTHR47186">
    <property type="entry name" value="LEUCINE-RICH REPEAT-CONTAINING PROTEIN 57"/>
    <property type="match status" value="1"/>
</dbReference>
<dbReference type="EMBL" id="OIVN01006345">
    <property type="protein sequence ID" value="SPD31076.1"/>
    <property type="molecule type" value="Genomic_DNA"/>
</dbReference>
<organism evidence="4">
    <name type="scientific">Fagus sylvatica</name>
    <name type="common">Beechnut</name>
    <dbReference type="NCBI Taxonomy" id="28930"/>
    <lineage>
        <taxon>Eukaryota</taxon>
        <taxon>Viridiplantae</taxon>
        <taxon>Streptophyta</taxon>
        <taxon>Embryophyta</taxon>
        <taxon>Tracheophyta</taxon>
        <taxon>Spermatophyta</taxon>
        <taxon>Magnoliopsida</taxon>
        <taxon>eudicotyledons</taxon>
        <taxon>Gunneridae</taxon>
        <taxon>Pentapetalae</taxon>
        <taxon>rosids</taxon>
        <taxon>fabids</taxon>
        <taxon>Fagales</taxon>
        <taxon>Fagaceae</taxon>
        <taxon>Fagus</taxon>
    </lineage>
</organism>
<name>A0A2N9J0H9_FAGSY</name>
<gene>
    <name evidence="4" type="ORF">FSB_LOCUS58958</name>
</gene>
<reference evidence="4" key="1">
    <citation type="submission" date="2018-02" db="EMBL/GenBank/DDBJ databases">
        <authorList>
            <person name="Cohen D.B."/>
            <person name="Kent A.D."/>
        </authorList>
    </citation>
    <scope>NUCLEOTIDE SEQUENCE</scope>
</reference>
<dbReference type="AlphaFoldDB" id="A0A2N9J0H9"/>
<evidence type="ECO:0000256" key="1">
    <source>
        <dbReference type="ARBA" id="ARBA00022737"/>
    </source>
</evidence>
<feature type="compositionally biased region" description="Basic and acidic residues" evidence="2">
    <location>
        <begin position="62"/>
        <end position="77"/>
    </location>
</feature>
<dbReference type="Gene3D" id="3.80.10.10">
    <property type="entry name" value="Ribonuclease Inhibitor"/>
    <property type="match status" value="1"/>
</dbReference>
<protein>
    <recommendedName>
        <fullName evidence="3">Disease resistance R13L4/SHOC-2-like LRR domain-containing protein</fullName>
    </recommendedName>
</protein>
<evidence type="ECO:0000259" key="3">
    <source>
        <dbReference type="Pfam" id="PF23598"/>
    </source>
</evidence>
<evidence type="ECO:0000256" key="2">
    <source>
        <dbReference type="SAM" id="MobiDB-lite"/>
    </source>
</evidence>
<proteinExistence type="predicted"/>
<evidence type="ECO:0000313" key="4">
    <source>
        <dbReference type="EMBL" id="SPD31076.1"/>
    </source>
</evidence>
<feature type="region of interest" description="Disordered" evidence="2">
    <location>
        <begin position="627"/>
        <end position="646"/>
    </location>
</feature>
<dbReference type="SUPFAM" id="SSF52058">
    <property type="entry name" value="L domain-like"/>
    <property type="match status" value="1"/>
</dbReference>
<dbReference type="InterPro" id="IPR032675">
    <property type="entry name" value="LRR_dom_sf"/>
</dbReference>
<keyword evidence="1" id="KW-0677">Repeat</keyword>
<dbReference type="PANTHER" id="PTHR47186:SF54">
    <property type="entry name" value="DISEASE RESISTANCE RPP13-LIKE PROTEIN 4"/>
    <property type="match status" value="1"/>
</dbReference>
<feature type="compositionally biased region" description="Low complexity" evidence="2">
    <location>
        <begin position="136"/>
        <end position="152"/>
    </location>
</feature>
<accession>A0A2N9J0H9</accession>